<dbReference type="InterPro" id="IPR003500">
    <property type="entry name" value="RpiB_LacA_LacB"/>
</dbReference>
<gene>
    <name evidence="3" type="ORF">A3G49_00565</name>
</gene>
<dbReference type="AlphaFoldDB" id="A0A1G2LMX9"/>
<feature type="binding site" evidence="2">
    <location>
        <begin position="7"/>
        <end position="8"/>
    </location>
    <ligand>
        <name>D-ribulose 5-phosphate</name>
        <dbReference type="ChEBI" id="CHEBI:58121"/>
    </ligand>
</feature>
<reference evidence="3 4" key="1">
    <citation type="journal article" date="2016" name="Nat. Commun.">
        <title>Thousands of microbial genomes shed light on interconnected biogeochemical processes in an aquifer system.</title>
        <authorList>
            <person name="Anantharaman K."/>
            <person name="Brown C.T."/>
            <person name="Hug L.A."/>
            <person name="Sharon I."/>
            <person name="Castelle C.J."/>
            <person name="Probst A.J."/>
            <person name="Thomas B.C."/>
            <person name="Singh A."/>
            <person name="Wilkins M.J."/>
            <person name="Karaoz U."/>
            <person name="Brodie E.L."/>
            <person name="Williams K.H."/>
            <person name="Hubbard S.S."/>
            <person name="Banfield J.F."/>
        </authorList>
    </citation>
    <scope>NUCLEOTIDE SEQUENCE [LARGE SCALE GENOMIC DNA]</scope>
</reference>
<feature type="binding site" evidence="2">
    <location>
        <position position="136"/>
    </location>
    <ligand>
        <name>D-ribulose 5-phosphate</name>
        <dbReference type="ChEBI" id="CHEBI:58121"/>
    </ligand>
</feature>
<dbReference type="Pfam" id="PF02502">
    <property type="entry name" value="LacAB_rpiB"/>
    <property type="match status" value="1"/>
</dbReference>
<evidence type="ECO:0000313" key="4">
    <source>
        <dbReference type="Proteomes" id="UP000177171"/>
    </source>
</evidence>
<dbReference type="InterPro" id="IPR036569">
    <property type="entry name" value="RpiB_LacA_LacB_sf"/>
</dbReference>
<dbReference type="Proteomes" id="UP000177171">
    <property type="component" value="Unassembled WGS sequence"/>
</dbReference>
<feature type="binding site" evidence="2">
    <location>
        <begin position="67"/>
        <end position="71"/>
    </location>
    <ligand>
        <name>D-ribulose 5-phosphate</name>
        <dbReference type="ChEBI" id="CHEBI:58121"/>
    </ligand>
</feature>
<dbReference type="EMBL" id="MHQY01000036">
    <property type="protein sequence ID" value="OHA12975.1"/>
    <property type="molecule type" value="Genomic_DNA"/>
</dbReference>
<protein>
    <submittedName>
        <fullName evidence="3">Ribose-5-phosphate isomerase</fullName>
    </submittedName>
</protein>
<dbReference type="GO" id="GO:0009052">
    <property type="term" value="P:pentose-phosphate shunt, non-oxidative branch"/>
    <property type="evidence" value="ECO:0007669"/>
    <property type="project" value="TreeGrafter"/>
</dbReference>
<evidence type="ECO:0000256" key="2">
    <source>
        <dbReference type="PIRSR" id="PIRSR005384-2"/>
    </source>
</evidence>
<dbReference type="GO" id="GO:0004751">
    <property type="term" value="F:ribose-5-phosphate isomerase activity"/>
    <property type="evidence" value="ECO:0007669"/>
    <property type="project" value="TreeGrafter"/>
</dbReference>
<name>A0A1G2LMX9_9BACT</name>
<dbReference type="SUPFAM" id="SSF89623">
    <property type="entry name" value="Ribose/Galactose isomerase RpiB/AlsB"/>
    <property type="match status" value="1"/>
</dbReference>
<dbReference type="PANTHER" id="PTHR30345">
    <property type="entry name" value="RIBOSE-5-PHOSPHATE ISOMERASE B"/>
    <property type="match status" value="1"/>
</dbReference>
<feature type="binding site" evidence="2">
    <location>
        <position position="140"/>
    </location>
    <ligand>
        <name>D-ribulose 5-phosphate</name>
        <dbReference type="ChEBI" id="CHEBI:58121"/>
    </ligand>
</feature>
<dbReference type="Gene3D" id="3.40.1400.10">
    <property type="entry name" value="Sugar-phosphate isomerase, RpiB/LacA/LacB"/>
    <property type="match status" value="1"/>
</dbReference>
<evidence type="ECO:0000256" key="1">
    <source>
        <dbReference type="ARBA" id="ARBA00008754"/>
    </source>
</evidence>
<dbReference type="GO" id="GO:0019316">
    <property type="term" value="P:D-allose catabolic process"/>
    <property type="evidence" value="ECO:0007669"/>
    <property type="project" value="TreeGrafter"/>
</dbReference>
<comment type="caution">
    <text evidence="3">The sequence shown here is derived from an EMBL/GenBank/DDBJ whole genome shotgun (WGS) entry which is preliminary data.</text>
</comment>
<dbReference type="PANTHER" id="PTHR30345:SF0">
    <property type="entry name" value="DNA DAMAGE-REPAIR_TOLERATION PROTEIN DRT102"/>
    <property type="match status" value="1"/>
</dbReference>
<accession>A0A1G2LMX9</accession>
<comment type="similarity">
    <text evidence="1">Belongs to the LacAB/RpiB family.</text>
</comment>
<keyword evidence="3" id="KW-0413">Isomerase</keyword>
<dbReference type="NCBIfam" id="NF004051">
    <property type="entry name" value="PRK05571.1"/>
    <property type="match status" value="1"/>
</dbReference>
<sequence>MIYLASDHVGFELKEKLKTYLQELGYGVKDFGAFKFDAEDDYPDFIRKAAEAVANDPEQGQGIILGGSGHGEAMVANRFKRVRAAVYYGGDEKIITLSREHNNANVLSLGARFLTEEEAKKAVKLWLETKFNNEERHVRRIRKIDEL</sequence>
<proteinExistence type="inferred from homology"/>
<feature type="binding site" evidence="2">
    <location>
        <position position="112"/>
    </location>
    <ligand>
        <name>D-ribulose 5-phosphate</name>
        <dbReference type="ChEBI" id="CHEBI:58121"/>
    </ligand>
</feature>
<organism evidence="3 4">
    <name type="scientific">Candidatus Sungbacteria bacterium RIFCSPLOWO2_12_FULL_41_11</name>
    <dbReference type="NCBI Taxonomy" id="1802286"/>
    <lineage>
        <taxon>Bacteria</taxon>
        <taxon>Candidatus Sungiibacteriota</taxon>
    </lineage>
</organism>
<evidence type="ECO:0000313" key="3">
    <source>
        <dbReference type="EMBL" id="OHA12975.1"/>
    </source>
</evidence>
<feature type="binding site" evidence="2">
    <location>
        <position position="102"/>
    </location>
    <ligand>
        <name>D-ribulose 5-phosphate</name>
        <dbReference type="ChEBI" id="CHEBI:58121"/>
    </ligand>
</feature>
<dbReference type="NCBIfam" id="TIGR00689">
    <property type="entry name" value="rpiB_lacA_lacB"/>
    <property type="match status" value="1"/>
</dbReference>
<dbReference type="PIRSF" id="PIRSF005384">
    <property type="entry name" value="RpiB_LacA_B"/>
    <property type="match status" value="1"/>
</dbReference>